<organism evidence="2 3">
    <name type="scientific">Candidatus Haliotispira prima</name>
    <dbReference type="NCBI Taxonomy" id="3034016"/>
    <lineage>
        <taxon>Bacteria</taxon>
        <taxon>Pseudomonadati</taxon>
        <taxon>Spirochaetota</taxon>
        <taxon>Spirochaetia</taxon>
        <taxon>Spirochaetales</taxon>
        <taxon>Spirochaetaceae</taxon>
        <taxon>Candidatus Haliotispira</taxon>
    </lineage>
</organism>
<keyword evidence="1" id="KW-0472">Membrane</keyword>
<proteinExistence type="predicted"/>
<keyword evidence="1" id="KW-1133">Transmembrane helix</keyword>
<dbReference type="EMBL" id="CP123443">
    <property type="protein sequence ID" value="WGK70093.1"/>
    <property type="molecule type" value="Genomic_DNA"/>
</dbReference>
<keyword evidence="3" id="KW-1185">Reference proteome</keyword>
<feature type="transmembrane region" description="Helical" evidence="1">
    <location>
        <begin position="6"/>
        <end position="26"/>
    </location>
</feature>
<protein>
    <recommendedName>
        <fullName evidence="4">Lipoprotein</fullName>
    </recommendedName>
</protein>
<keyword evidence="1" id="KW-0812">Transmembrane</keyword>
<dbReference type="Proteomes" id="UP001228690">
    <property type="component" value="Chromosome"/>
</dbReference>
<dbReference type="RefSeq" id="WP_326928299.1">
    <property type="nucleotide sequence ID" value="NZ_CP123443.1"/>
</dbReference>
<name>A0ABY8MLN5_9SPIO</name>
<reference evidence="2 3" key="1">
    <citation type="submission" date="2023-04" db="EMBL/GenBank/DDBJ databases">
        <title>Spirochaete genome identified in red abalone sample constitutes a novel genus.</title>
        <authorList>
            <person name="Sharma S.P."/>
            <person name="Purcell C.M."/>
            <person name="Hyde J.R."/>
            <person name="Severin A.J."/>
        </authorList>
    </citation>
    <scope>NUCLEOTIDE SEQUENCE [LARGE SCALE GENOMIC DNA]</scope>
    <source>
        <strain evidence="2 3">SP-2023</strain>
    </source>
</reference>
<gene>
    <name evidence="2" type="ORF">P0082_04325</name>
</gene>
<evidence type="ECO:0000256" key="1">
    <source>
        <dbReference type="SAM" id="Phobius"/>
    </source>
</evidence>
<evidence type="ECO:0000313" key="2">
    <source>
        <dbReference type="EMBL" id="WGK70093.1"/>
    </source>
</evidence>
<sequence length="214" mass="23844">MKKKLWITGAIIFGLLMAVVFVRQIVERQKQELAGQNEQQPGSATVLGLPEELKDTNSMELFLEKFKEKIGQVGLSLEIPGVETEGNIRSIRLPNNILLQVHIEDNIIKSSQLYFGLPVLSNEEQSSFFFSIINAYLMTFIDSYSTSESSEAIGLIIGNTNIHPLKYKGTVYLMEMNESEGWGNFSVLRDPSAEILDGISLSLPTPTDIKLSTD</sequence>
<evidence type="ECO:0008006" key="4">
    <source>
        <dbReference type="Google" id="ProtNLM"/>
    </source>
</evidence>
<accession>A0ABY8MLN5</accession>
<evidence type="ECO:0000313" key="3">
    <source>
        <dbReference type="Proteomes" id="UP001228690"/>
    </source>
</evidence>